<feature type="domain" description="PLD phosphodiesterase" evidence="2">
    <location>
        <begin position="289"/>
        <end position="316"/>
    </location>
</feature>
<dbReference type="CDD" id="cd09159">
    <property type="entry name" value="PLDc_ybhO_like_2"/>
    <property type="match status" value="1"/>
</dbReference>
<feature type="active site" evidence="1">
    <location>
        <position position="116"/>
    </location>
</feature>
<dbReference type="Pfam" id="PF13091">
    <property type="entry name" value="PLDc_2"/>
    <property type="match status" value="2"/>
</dbReference>
<proteinExistence type="inferred from homology"/>
<keyword evidence="1" id="KW-0443">Lipid metabolism</keyword>
<dbReference type="InterPro" id="IPR001736">
    <property type="entry name" value="PLipase_D/transphosphatidylase"/>
</dbReference>
<sequence>MKLPKFIKGNRLTLLHNGAEYFPELESAIDEANKEIHLQTYIFKYDLTGISIANALKRAAQRGVAVHLLIDGFGSLKFPQKAIENLIAAGVQVMHYRKEVFSFRFRRHRLRRMHRKLVVIDARIAFVGGINIINDHQKPGQAVPRFDYAVKIEGPLLTTIHSSAKRLWMLVAWAHFKKRWITHLELQPITKPVGNERAAFVIRDNFRHRRDIERSYLKAIANAYNEIIIANAYFLPGRNFRQALIHAARRGVSVILLLQGKIEYRIQYHASRALYDNLLDAGIKIYEYQKSFLHAKVAVIDQYWSTIGSSNIDPLSLLMAQEANVMVLDQAFAMELRTTLQLAMEDSKPVSKIYWGKQSWINRSLNWISYYIVRILQGVLGYSQERTRV</sequence>
<dbReference type="InterPro" id="IPR025202">
    <property type="entry name" value="PLD-like_dom"/>
</dbReference>
<protein>
    <recommendedName>
        <fullName evidence="1">Cardiolipin synthase B</fullName>
        <shortName evidence="1">CL synthase</shortName>
        <ecNumber evidence="1">2.7.8.-</ecNumber>
    </recommendedName>
</protein>
<dbReference type="PROSITE" id="PS50035">
    <property type="entry name" value="PLD"/>
    <property type="match status" value="2"/>
</dbReference>
<feature type="active site" evidence="1">
    <location>
        <position position="121"/>
    </location>
</feature>
<accession>A0A1I4IWM7</accession>
<dbReference type="NCBIfam" id="NF008427">
    <property type="entry name" value="PRK11263.1"/>
    <property type="match status" value="1"/>
</dbReference>
<gene>
    <name evidence="1" type="primary">clsB</name>
    <name evidence="3" type="ORF">SAMN05421863_100184</name>
</gene>
<keyword evidence="1" id="KW-1208">Phospholipid metabolism</keyword>
<keyword evidence="1" id="KW-0472">Membrane</keyword>
<dbReference type="InterPro" id="IPR030872">
    <property type="entry name" value="Cardiolipin_synth_ClsB"/>
</dbReference>
<feature type="domain" description="PLD phosphodiesterase" evidence="2">
    <location>
        <begin position="109"/>
        <end position="136"/>
    </location>
</feature>
<dbReference type="AlphaFoldDB" id="A0A1I4IWM7"/>
<dbReference type="CDD" id="cd09110">
    <property type="entry name" value="PLDc_CLS_1"/>
    <property type="match status" value="1"/>
</dbReference>
<dbReference type="GO" id="GO:0008808">
    <property type="term" value="F:cardiolipin synthase activity"/>
    <property type="evidence" value="ECO:0007669"/>
    <property type="project" value="InterPro"/>
</dbReference>
<comment type="subcellular location">
    <subcellularLocation>
        <location evidence="1">Cell membrane</location>
        <topology evidence="1">Peripheral membrane protein</topology>
    </subcellularLocation>
</comment>
<dbReference type="EMBL" id="FOUB01000001">
    <property type="protein sequence ID" value="SFL58437.1"/>
    <property type="molecule type" value="Genomic_DNA"/>
</dbReference>
<evidence type="ECO:0000259" key="2">
    <source>
        <dbReference type="PROSITE" id="PS50035"/>
    </source>
</evidence>
<dbReference type="Proteomes" id="UP000183287">
    <property type="component" value="Unassembled WGS sequence"/>
</dbReference>
<dbReference type="EC" id="2.7.8.-" evidence="1"/>
<feature type="active site" evidence="1">
    <location>
        <position position="296"/>
    </location>
</feature>
<feature type="active site" evidence="1">
    <location>
        <position position="114"/>
    </location>
</feature>
<dbReference type="GO" id="GO:0032049">
    <property type="term" value="P:cardiolipin biosynthetic process"/>
    <property type="evidence" value="ECO:0007669"/>
    <property type="project" value="InterPro"/>
</dbReference>
<keyword evidence="1" id="KW-0444">Lipid biosynthesis</keyword>
<comment type="catalytic activity">
    <reaction evidence="1">
        <text>2 a 1,2-diacyl-sn-glycero-3-phospho-(1'-sn-glycerol) = a cardiolipin + glycerol</text>
        <dbReference type="Rhea" id="RHEA:31451"/>
        <dbReference type="ChEBI" id="CHEBI:17754"/>
        <dbReference type="ChEBI" id="CHEBI:62237"/>
        <dbReference type="ChEBI" id="CHEBI:64716"/>
    </reaction>
</comment>
<dbReference type="OrthoDB" id="9762009at2"/>
<dbReference type="GO" id="GO:0005886">
    <property type="term" value="C:plasma membrane"/>
    <property type="evidence" value="ECO:0007669"/>
    <property type="project" value="UniProtKB-SubCell"/>
</dbReference>
<reference evidence="4" key="1">
    <citation type="submission" date="2016-10" db="EMBL/GenBank/DDBJ databases">
        <authorList>
            <person name="Varghese N."/>
            <person name="Submissions S."/>
        </authorList>
    </citation>
    <scope>NUCLEOTIDE SEQUENCE [LARGE SCALE GENOMIC DNA]</scope>
    <source>
        <strain evidence="4">Nm44</strain>
    </source>
</reference>
<evidence type="ECO:0000256" key="1">
    <source>
        <dbReference type="HAMAP-Rule" id="MF_01917"/>
    </source>
</evidence>
<name>A0A1I4IWM7_9PROT</name>
<dbReference type="Gene3D" id="3.30.870.10">
    <property type="entry name" value="Endonuclease Chain A"/>
    <property type="match status" value="2"/>
</dbReference>
<keyword evidence="4" id="KW-1185">Reference proteome</keyword>
<dbReference type="SUPFAM" id="SSF56024">
    <property type="entry name" value="Phospholipase D/nuclease"/>
    <property type="match status" value="2"/>
</dbReference>
<organism evidence="3 4">
    <name type="scientific">Nitrosomonas communis</name>
    <dbReference type="NCBI Taxonomy" id="44574"/>
    <lineage>
        <taxon>Bacteria</taxon>
        <taxon>Pseudomonadati</taxon>
        <taxon>Pseudomonadota</taxon>
        <taxon>Betaproteobacteria</taxon>
        <taxon>Nitrosomonadales</taxon>
        <taxon>Nitrosomonadaceae</taxon>
        <taxon>Nitrosomonas</taxon>
    </lineage>
</organism>
<dbReference type="HAMAP" id="MF_01917">
    <property type="entry name" value="Cardiolipin_synth_ClsB"/>
    <property type="match status" value="1"/>
</dbReference>
<comment type="function">
    <text evidence="1">Catalyzes the phosphatidyl group transfer from one phosphatidylglycerol molecule to another to form cardiolipin (CL) (diphosphatidylglycerol) and glycerol.</text>
</comment>
<dbReference type="SMART" id="SM00155">
    <property type="entry name" value="PLDc"/>
    <property type="match status" value="2"/>
</dbReference>
<evidence type="ECO:0000313" key="3">
    <source>
        <dbReference type="EMBL" id="SFL58437.1"/>
    </source>
</evidence>
<dbReference type="PANTHER" id="PTHR21248">
    <property type="entry name" value="CARDIOLIPIN SYNTHASE"/>
    <property type="match status" value="1"/>
</dbReference>
<comment type="similarity">
    <text evidence="1">Belongs to the phospholipase D family. Cardiolipin synthase subfamily. ClsB sub-subfamily.</text>
</comment>
<feature type="active site" evidence="1">
    <location>
        <position position="294"/>
    </location>
</feature>
<evidence type="ECO:0000313" key="4">
    <source>
        <dbReference type="Proteomes" id="UP000183287"/>
    </source>
</evidence>
<keyword evidence="1" id="KW-0594">Phospholipid biosynthesis</keyword>
<keyword evidence="1" id="KW-0808">Transferase</keyword>
<dbReference type="RefSeq" id="WP_074902638.1">
    <property type="nucleotide sequence ID" value="NZ_FOUB01000001.1"/>
</dbReference>
<keyword evidence="1" id="KW-1003">Cell membrane</keyword>
<dbReference type="PANTHER" id="PTHR21248:SF22">
    <property type="entry name" value="PHOSPHOLIPASE D"/>
    <property type="match status" value="1"/>
</dbReference>
<feature type="active site" evidence="1">
    <location>
        <position position="301"/>
    </location>
</feature>
<dbReference type="STRING" id="44574.AAW31_09215"/>